<dbReference type="Proteomes" id="UP000002058">
    <property type="component" value="Unassembled WGS sequence"/>
</dbReference>
<evidence type="ECO:0000256" key="1">
    <source>
        <dbReference type="ARBA" id="ARBA00010547"/>
    </source>
</evidence>
<dbReference type="HOGENOM" id="CLU_000746_0_0_1"/>
<feature type="compositionally biased region" description="Polar residues" evidence="6">
    <location>
        <begin position="461"/>
        <end position="475"/>
    </location>
</feature>
<dbReference type="GO" id="GO:0051301">
    <property type="term" value="P:cell division"/>
    <property type="evidence" value="ECO:0007669"/>
    <property type="project" value="UniProtKB-KW"/>
</dbReference>
<dbReference type="VEuPathDB" id="FungiDB:UREG_00544"/>
<dbReference type="EMBL" id="CH476615">
    <property type="protein sequence ID" value="EEP75697.1"/>
    <property type="molecule type" value="Genomic_DNA"/>
</dbReference>
<evidence type="ECO:0000259" key="7">
    <source>
        <dbReference type="Pfam" id="PF12859"/>
    </source>
</evidence>
<dbReference type="PANTHER" id="PTHR12827:SF3">
    <property type="entry name" value="ANAPHASE-PROMOTING COMPLEX SUBUNIT 1"/>
    <property type="match status" value="1"/>
</dbReference>
<feature type="region of interest" description="Disordered" evidence="6">
    <location>
        <begin position="209"/>
        <end position="236"/>
    </location>
</feature>
<dbReference type="GO" id="GO:0060090">
    <property type="term" value="F:molecular adaptor activity"/>
    <property type="evidence" value="ECO:0007669"/>
    <property type="project" value="TreeGrafter"/>
</dbReference>
<dbReference type="InterPro" id="IPR049255">
    <property type="entry name" value="Apc1_N"/>
</dbReference>
<feature type="region of interest" description="Disordered" evidence="6">
    <location>
        <begin position="96"/>
        <end position="130"/>
    </location>
</feature>
<dbReference type="InParanoid" id="C4JDR7"/>
<dbReference type="KEGG" id="ure:UREG_00544"/>
<organism evidence="8 9">
    <name type="scientific">Uncinocarpus reesii (strain UAMH 1704)</name>
    <dbReference type="NCBI Taxonomy" id="336963"/>
    <lineage>
        <taxon>Eukaryota</taxon>
        <taxon>Fungi</taxon>
        <taxon>Dikarya</taxon>
        <taxon>Ascomycota</taxon>
        <taxon>Pezizomycotina</taxon>
        <taxon>Eurotiomycetes</taxon>
        <taxon>Eurotiomycetidae</taxon>
        <taxon>Onygenales</taxon>
        <taxon>Onygenaceae</taxon>
        <taxon>Uncinocarpus</taxon>
    </lineage>
</organism>
<protein>
    <recommendedName>
        <fullName evidence="7">Anaphase-promoting complex subunit 1 N-terminal domain-containing protein</fullName>
    </recommendedName>
</protein>
<gene>
    <name evidence="8" type="ORF">UREG_00544</name>
</gene>
<feature type="compositionally biased region" description="Polar residues" evidence="6">
    <location>
        <begin position="407"/>
        <end position="416"/>
    </location>
</feature>
<name>C4JDR7_UNCRE</name>
<dbReference type="Pfam" id="PF12859">
    <property type="entry name" value="ANAPC1"/>
    <property type="match status" value="1"/>
</dbReference>
<dbReference type="PANTHER" id="PTHR12827">
    <property type="entry name" value="MEIOTIC CHECKPOINT REGULATOR TSG24 FAMILY MEMBER"/>
    <property type="match status" value="1"/>
</dbReference>
<dbReference type="STRING" id="336963.C4JDR7"/>
<dbReference type="OMA" id="YIGTMDS"/>
<keyword evidence="2" id="KW-0132">Cell division</keyword>
<proteinExistence type="inferred from homology"/>
<dbReference type="OrthoDB" id="26401at2759"/>
<feature type="region of interest" description="Disordered" evidence="6">
    <location>
        <begin position="353"/>
        <end position="395"/>
    </location>
</feature>
<evidence type="ECO:0000256" key="5">
    <source>
        <dbReference type="ARBA" id="ARBA00023306"/>
    </source>
</evidence>
<dbReference type="FunFam" id="1.25.10.10:FF:000400">
    <property type="entry name" value="20S cyclosome subunit (APC1/BimE), putative"/>
    <property type="match status" value="1"/>
</dbReference>
<dbReference type="GO" id="GO:0070979">
    <property type="term" value="P:protein K11-linked ubiquitination"/>
    <property type="evidence" value="ECO:0007669"/>
    <property type="project" value="TreeGrafter"/>
</dbReference>
<sequence length="1849" mass="202171">MAAIRSLGLHEPSAVPYLVAESIIPPHTAADGLIWRTYHYENEDNGPVEEELFSTDHCVVWSRGGVVVRSFRFDVENEKVVHALFAYFADSERINTTTKGSRDAQDRAPTARGPVSTTAESRAPGGRQGKQVTIEETLNLNGISGLSVPDDRAKRSVARALVVVLQSQIHVFFLSGDTHVIPLPFEVDSVWATPCGLLFQRKAIEENTAPVPTVPPNSFVSSQALHGRPRTSGSFTASARSSARFSITLSPSHPAKWNLKPEPESSHPRTFSLLDPHSEMGLVAVSSSGPEALTTKTLEALSASEEVLYVSSTNEIRELASAAQLDTPLILVVTLNEKAGLYTIWTAQQRAKGSAIRHRQKRRSSGGTHTKRRSSYFDMAASTTTPAGRGSNTLRESFGMLNQNRNASQTMSSQNAEARPEGTDDLASQLGHEFGDIGTSWKASRRVSSLLARSDLGGNPDRSTFSDLATGTQPNAPLPRKGESFAGSARGSFGYRRRSSLPPGNTSVLSNASSFLDAPVDKFLESLNKGGHFDGFESMGLGESVSGLPKEVILSRVGSYSSGFSTAHGLSAAEKRRKFEVFTLSSFYESHLNEPDSSPLAVCILNKHSRNLVVLNLQVKISQRPPSTGKKVKAGEDGDISRMLVLSTTIDGRGELTLQAPWSTLVKLELPSSLALHEPYGISLARSSIYPREAGLRRVLDSSNLILSALEHPSGGGKVDIIDGQNRKHRLQIQLEPRNFLVKRILSVCRFALRHAENAGDGVLVAWWEVLRWLQSKGETEDDLEWTALVTALFSMAVYFIEGNFTKPVVKPKRRTGPLLRSSSGNYVDLDSWDAMLEKQAGASGISPSWMMTPAWGWIREEEGRSDNPARSEQQSNLFATCQAATRRNGYILRCASLAREFISSPQGEAACGAEGYLPTAISRSPETRRTALGTILVSLHLLREELKLSTVDADLSNCDSGQMVPVLAQLGAWLGWQSWTWKEDAYYGTESASMDGWLFEESQISMLEVPSEPFPPPSIFQFVEDFLRRKPSSFMTLIDMTPNSGAKRGSGKIWEQALSLTPRTLALSGFFSEVDLQSSIVERTALLLRWGLTPSVIDTLPIGISAPLHEAIVQCRSNAPSGCGPSLLRLIDRNDLSMTMANEHLTPPMPRLQILQSHDASRDVHHIGCSVLDGSGVNSFEVSAEADRLSITKLIFREDRRYFEAVKILSQMRAPVVECQPEPDWSEADLLEAQKELVQLVTLRTLSIPSGRGLLYFSSRVPLSTEKLPIPSFSLQCVVKPSNITISAERTAFTEEKVCWAFFHNGASTGLAISKAARGLDTSWILYNKPGELTNRHAGFLLALGLNGHLKSLAKWVAFKYLTPKHTMTSIGLLLGLSASYLGTMDTLITRLLSVHITRMLPPGAAELNLSPLTQTTGIMGIGLLYCNSQHRRMSEIMLSEIENVDAEDTLVSQEMLRDEGYRLAAGFALGFINLAKGRDLRGLRDMRIVERLLTLVVGTKKVDMVHILDKSTAAATIALAIISMKSNDLSLAKQIDIPDTIAQFDYVRPDIFLLRTLARHLIMWDSIKPSHDWIQRALPRAYRRKSRLVTIRRLSTDDMPLFNIIAGLCFAVGLRYAGSTSAEARDLLVSYLDEFIRISRLPAINYDAKVTRNSIRNCQDIVALSAAVVMAGAGDVAVFRRLRSLHGRVDADIPYGSHMAAHMAIGMLFLGGGTYTLGTSDIAVASLLYAHGHGAMPAARTHHADHRHGAEPRPLDRHARPDGQRAAARQVPQRQPVDLPEAAHHVQHGGQVRLCSDHVGPERRARRAGRTATDGRHDGGAQRARQTDGRAASGAEPVGMGVWAGGV</sequence>
<evidence type="ECO:0000256" key="2">
    <source>
        <dbReference type="ARBA" id="ARBA00022618"/>
    </source>
</evidence>
<feature type="region of interest" description="Disordered" evidence="6">
    <location>
        <begin position="407"/>
        <end position="431"/>
    </location>
</feature>
<accession>C4JDR7</accession>
<dbReference type="GO" id="GO:0005680">
    <property type="term" value="C:anaphase-promoting complex"/>
    <property type="evidence" value="ECO:0007669"/>
    <property type="project" value="InterPro"/>
</dbReference>
<feature type="compositionally biased region" description="Basic residues" evidence="6">
    <location>
        <begin position="355"/>
        <end position="374"/>
    </location>
</feature>
<feature type="compositionally biased region" description="Low complexity" evidence="6">
    <location>
        <begin position="1766"/>
        <end position="1779"/>
    </location>
</feature>
<feature type="domain" description="Anaphase-promoting complex subunit 1 N-terminal" evidence="7">
    <location>
        <begin position="32"/>
        <end position="793"/>
    </location>
</feature>
<keyword evidence="3" id="KW-0677">Repeat</keyword>
<feature type="compositionally biased region" description="Basic and acidic residues" evidence="6">
    <location>
        <begin position="1749"/>
        <end position="1765"/>
    </location>
</feature>
<comment type="similarity">
    <text evidence="1">Belongs to the APC1 family.</text>
</comment>
<dbReference type="eggNOG" id="KOG1858">
    <property type="taxonomic scope" value="Eukaryota"/>
</dbReference>
<evidence type="ECO:0000313" key="8">
    <source>
        <dbReference type="EMBL" id="EEP75697.1"/>
    </source>
</evidence>
<dbReference type="InterPro" id="IPR024990">
    <property type="entry name" value="Apc1"/>
</dbReference>
<keyword evidence="4" id="KW-0498">Mitosis</keyword>
<dbReference type="GO" id="GO:0031145">
    <property type="term" value="P:anaphase-promoting complex-dependent catabolic process"/>
    <property type="evidence" value="ECO:0007669"/>
    <property type="project" value="TreeGrafter"/>
</dbReference>
<dbReference type="Gene3D" id="1.25.10.10">
    <property type="entry name" value="Leucine-rich Repeat Variant"/>
    <property type="match status" value="2"/>
</dbReference>
<dbReference type="GO" id="GO:0007091">
    <property type="term" value="P:metaphase/anaphase transition of mitotic cell cycle"/>
    <property type="evidence" value="ECO:0007669"/>
    <property type="project" value="TreeGrafter"/>
</dbReference>
<feature type="compositionally biased region" description="Basic and acidic residues" evidence="6">
    <location>
        <begin position="1815"/>
        <end position="1830"/>
    </location>
</feature>
<keyword evidence="9" id="KW-1185">Reference proteome</keyword>
<feature type="compositionally biased region" description="Polar residues" evidence="6">
    <location>
        <begin position="381"/>
        <end position="395"/>
    </location>
</feature>
<keyword evidence="5" id="KW-0131">Cell cycle</keyword>
<dbReference type="RefSeq" id="XP_002541030.1">
    <property type="nucleotide sequence ID" value="XM_002540984.1"/>
</dbReference>
<dbReference type="FunFam" id="1.25.10.10:FF:000217">
    <property type="entry name" value="20S cyclosome subunit (APC1/BimE)"/>
    <property type="match status" value="1"/>
</dbReference>
<dbReference type="InterPro" id="IPR011989">
    <property type="entry name" value="ARM-like"/>
</dbReference>
<reference evidence="9" key="1">
    <citation type="journal article" date="2009" name="Genome Res.">
        <title>Comparative genomic analyses of the human fungal pathogens Coccidioides and their relatives.</title>
        <authorList>
            <person name="Sharpton T.J."/>
            <person name="Stajich J.E."/>
            <person name="Rounsley S.D."/>
            <person name="Gardner M.J."/>
            <person name="Wortman J.R."/>
            <person name="Jordar V.S."/>
            <person name="Maiti R."/>
            <person name="Kodira C.D."/>
            <person name="Neafsey D.E."/>
            <person name="Zeng Q."/>
            <person name="Hung C.-Y."/>
            <person name="McMahan C."/>
            <person name="Muszewska A."/>
            <person name="Grynberg M."/>
            <person name="Mandel M.A."/>
            <person name="Kellner E.M."/>
            <person name="Barker B.M."/>
            <person name="Galgiani J.N."/>
            <person name="Orbach M.J."/>
            <person name="Kirkland T.N."/>
            <person name="Cole G.T."/>
            <person name="Henn M.R."/>
            <person name="Birren B.W."/>
            <person name="Taylor J.W."/>
        </authorList>
    </citation>
    <scope>NUCLEOTIDE SEQUENCE [LARGE SCALE GENOMIC DNA]</scope>
    <source>
        <strain evidence="9">UAMH 1704</strain>
    </source>
</reference>
<feature type="region of interest" description="Disordered" evidence="6">
    <location>
        <begin position="453"/>
        <end position="489"/>
    </location>
</feature>
<feature type="region of interest" description="Disordered" evidence="6">
    <location>
        <begin position="1740"/>
        <end position="1849"/>
    </location>
</feature>
<evidence type="ECO:0000256" key="4">
    <source>
        <dbReference type="ARBA" id="ARBA00022776"/>
    </source>
</evidence>
<evidence type="ECO:0000256" key="3">
    <source>
        <dbReference type="ARBA" id="ARBA00022737"/>
    </source>
</evidence>
<evidence type="ECO:0000256" key="6">
    <source>
        <dbReference type="SAM" id="MobiDB-lite"/>
    </source>
</evidence>
<evidence type="ECO:0000313" key="9">
    <source>
        <dbReference type="Proteomes" id="UP000002058"/>
    </source>
</evidence>
<dbReference type="GeneID" id="8439464"/>